<dbReference type="OrthoDB" id="190810at2"/>
<dbReference type="Proteomes" id="UP000307943">
    <property type="component" value="Unassembled WGS sequence"/>
</dbReference>
<dbReference type="InterPro" id="IPR027417">
    <property type="entry name" value="P-loop_NTPase"/>
</dbReference>
<sequence>MAGYSFQLLGSLRIALDDAAVMEIPGKKAVLLLAYLILTYDMPQSRKRIAFDFWPDSTEKQALSNLRKLIHDLRECLPQIDQYITVTTAYMHWKQELPCRSDVREFEQAAQGNTLYELLKAEELYRGELLPGFYEEWLSEKRELLAQTYLNVLDKLVAILESQREFSSALVFANKLLIQNKFREETYRTLMRLNALNKDMAGFAQVYEQLSRVLKTELGIAPAEETLQLYRKLLQNGGDYQAAAGCSQTPLIGRIDEWGSILSVWQQAKEGGTSMLLLKGETGIGKTRLALEFKAWVESQGIQTAFAGCYPTVRSLAYTPVTGWLRSLPLPRMNPVWMSELARLLPELFERFPDLPMPTPIRESWQLNKWYEAIERMLLAEQPLLLCLDDIQWSDKETLQFISYLLRSGSKAKLLVIATMRNDEYEDDAVGHFFSGLRIERNITEIELAPLNEDDTKRLMAAIVGIPLADLNSSGLYADTGGNPLFIVETMREWQTGRSKSSYRLSPLVKSVVEARLSRVSPDSMQLISVAAAAGRPVSAELMALVMEMKEEMVLEQMEQLVQLKIMQEFGDRQYGFTHDIVRSVAYNRKNESRRRQYHLQIAHGLIAFHHRQLEPAAAEIAYHFELAGMGVEAVPYYELAASVAENIYANETRIKYYRKLCLLLPSEQILPYLMKLGEAWIIVGNWIEAEKSYRQWLERSGNSATLRERSLCDVALGNCLRLQGNYEEANVYLERALRCFELTDDPSGLTFVYTTLGILHYYMGNYNNVLYYLDRRMELADAENQGREDCRLFGIIGHLFYDQCEYDQAIFWIKKQISVATENKDKYSIEQAMGLLAMIYMDMDEMDRAYAFIADKMEISSSIGDRMGFANANGMLGRYYWYLGHYAQATPCIVFCLEEAVAIQDWRVAAIMLSYEGRCLLAQQRLEDADILLGRSIRLFKKLRTPYFECEALYYVSLLRQRQNRYESAAEIAEEALQIANRLKRKDMGINLLVLLVHLNTGLGRISPGEAMNRMERMKGQYPDPQEQASIRYAMWKLNPGSQEQRSAAHLLNEELYRKSGKQLYFERCRDLNVICPAAAARPMPPLAADAAQAEKVSPEILDEIDHYLK</sequence>
<dbReference type="SUPFAM" id="SSF48452">
    <property type="entry name" value="TPR-like"/>
    <property type="match status" value="3"/>
</dbReference>
<feature type="domain" description="Bacterial transcriptional activator" evidence="5">
    <location>
        <begin position="101"/>
        <end position="234"/>
    </location>
</feature>
<dbReference type="GO" id="GO:0004016">
    <property type="term" value="F:adenylate cyclase activity"/>
    <property type="evidence" value="ECO:0007669"/>
    <property type="project" value="TreeGrafter"/>
</dbReference>
<evidence type="ECO:0000313" key="6">
    <source>
        <dbReference type="EMBL" id="TNJ63346.1"/>
    </source>
</evidence>
<protein>
    <submittedName>
        <fullName evidence="6">Tetratricopeptide repeat protein</fullName>
    </submittedName>
</protein>
<name>A0A5C4T380_9BACL</name>
<comment type="caution">
    <text evidence="6">The sequence shown here is derived from an EMBL/GenBank/DDBJ whole genome shotgun (WGS) entry which is preliminary data.</text>
</comment>
<dbReference type="EMBL" id="VDCQ01000044">
    <property type="protein sequence ID" value="TNJ63346.1"/>
    <property type="molecule type" value="Genomic_DNA"/>
</dbReference>
<keyword evidence="1" id="KW-0547">Nucleotide-binding</keyword>
<dbReference type="InterPro" id="IPR019734">
    <property type="entry name" value="TPR_rpt"/>
</dbReference>
<dbReference type="GO" id="GO:0005737">
    <property type="term" value="C:cytoplasm"/>
    <property type="evidence" value="ECO:0007669"/>
    <property type="project" value="TreeGrafter"/>
</dbReference>
<dbReference type="PANTHER" id="PTHR16305">
    <property type="entry name" value="TESTICULAR SOLUBLE ADENYLYL CYCLASE"/>
    <property type="match status" value="1"/>
</dbReference>
<accession>A0A5C4T380</accession>
<dbReference type="PANTHER" id="PTHR16305:SF28">
    <property type="entry name" value="GUANYLATE CYCLASE DOMAIN-CONTAINING PROTEIN"/>
    <property type="match status" value="1"/>
</dbReference>
<dbReference type="AlphaFoldDB" id="A0A5C4T380"/>
<evidence type="ECO:0000256" key="3">
    <source>
        <dbReference type="ARBA" id="ARBA00023015"/>
    </source>
</evidence>
<dbReference type="SUPFAM" id="SSF52540">
    <property type="entry name" value="P-loop containing nucleoside triphosphate hydrolases"/>
    <property type="match status" value="1"/>
</dbReference>
<gene>
    <name evidence="6" type="ORF">FE784_25850</name>
</gene>
<dbReference type="GO" id="GO:0005524">
    <property type="term" value="F:ATP binding"/>
    <property type="evidence" value="ECO:0007669"/>
    <property type="project" value="UniProtKB-KW"/>
</dbReference>
<dbReference type="Pfam" id="PF13191">
    <property type="entry name" value="AAA_16"/>
    <property type="match status" value="1"/>
</dbReference>
<keyword evidence="2" id="KW-0067">ATP-binding</keyword>
<keyword evidence="3" id="KW-0805">Transcription regulation</keyword>
<reference evidence="6 7" key="1">
    <citation type="submission" date="2019-05" db="EMBL/GenBank/DDBJ databases">
        <title>We sequenced the genome of Paenibacillus hemerocallicola KCTC 33185 for further insight into its adaptation and study the phylogeny of Paenibacillus.</title>
        <authorList>
            <person name="Narsing Rao M.P."/>
        </authorList>
    </citation>
    <scope>NUCLEOTIDE SEQUENCE [LARGE SCALE GENOMIC DNA]</scope>
    <source>
        <strain evidence="6 7">KCTC 33185</strain>
    </source>
</reference>
<dbReference type="Gene3D" id="1.25.40.10">
    <property type="entry name" value="Tetratricopeptide repeat domain"/>
    <property type="match status" value="3"/>
</dbReference>
<keyword evidence="4" id="KW-0804">Transcription</keyword>
<dbReference type="InterPro" id="IPR016032">
    <property type="entry name" value="Sig_transdc_resp-reg_C-effctor"/>
</dbReference>
<evidence type="ECO:0000256" key="1">
    <source>
        <dbReference type="ARBA" id="ARBA00022741"/>
    </source>
</evidence>
<organism evidence="6 7">
    <name type="scientific">Paenibacillus hemerocallicola</name>
    <dbReference type="NCBI Taxonomy" id="1172614"/>
    <lineage>
        <taxon>Bacteria</taxon>
        <taxon>Bacillati</taxon>
        <taxon>Bacillota</taxon>
        <taxon>Bacilli</taxon>
        <taxon>Bacillales</taxon>
        <taxon>Paenibacillaceae</taxon>
        <taxon>Paenibacillus</taxon>
    </lineage>
</organism>
<evidence type="ECO:0000259" key="5">
    <source>
        <dbReference type="SMART" id="SM01043"/>
    </source>
</evidence>
<dbReference type="SMART" id="SM01043">
    <property type="entry name" value="BTAD"/>
    <property type="match status" value="1"/>
</dbReference>
<dbReference type="RefSeq" id="WP_139605158.1">
    <property type="nucleotide sequence ID" value="NZ_VDCQ01000044.1"/>
</dbReference>
<dbReference type="InterPro" id="IPR011990">
    <property type="entry name" value="TPR-like_helical_dom_sf"/>
</dbReference>
<keyword evidence="7" id="KW-1185">Reference proteome</keyword>
<dbReference type="Gene3D" id="1.10.10.10">
    <property type="entry name" value="Winged helix-like DNA-binding domain superfamily/Winged helix DNA-binding domain"/>
    <property type="match status" value="1"/>
</dbReference>
<dbReference type="GO" id="GO:0006355">
    <property type="term" value="P:regulation of DNA-templated transcription"/>
    <property type="evidence" value="ECO:0007669"/>
    <property type="project" value="InterPro"/>
</dbReference>
<dbReference type="SMART" id="SM00028">
    <property type="entry name" value="TPR"/>
    <property type="match status" value="8"/>
</dbReference>
<dbReference type="Pfam" id="PF03704">
    <property type="entry name" value="BTAD"/>
    <property type="match status" value="1"/>
</dbReference>
<proteinExistence type="predicted"/>
<evidence type="ECO:0000256" key="2">
    <source>
        <dbReference type="ARBA" id="ARBA00022840"/>
    </source>
</evidence>
<dbReference type="InterPro" id="IPR041664">
    <property type="entry name" value="AAA_16"/>
</dbReference>
<evidence type="ECO:0000313" key="7">
    <source>
        <dbReference type="Proteomes" id="UP000307943"/>
    </source>
</evidence>
<dbReference type="InterPro" id="IPR036388">
    <property type="entry name" value="WH-like_DNA-bd_sf"/>
</dbReference>
<dbReference type="InterPro" id="IPR005158">
    <property type="entry name" value="BTAD"/>
</dbReference>
<dbReference type="SUPFAM" id="SSF46894">
    <property type="entry name" value="C-terminal effector domain of the bipartite response regulators"/>
    <property type="match status" value="1"/>
</dbReference>
<dbReference type="Pfam" id="PF13424">
    <property type="entry name" value="TPR_12"/>
    <property type="match status" value="1"/>
</dbReference>
<dbReference type="GO" id="GO:0003677">
    <property type="term" value="F:DNA binding"/>
    <property type="evidence" value="ECO:0007669"/>
    <property type="project" value="InterPro"/>
</dbReference>
<evidence type="ECO:0000256" key="4">
    <source>
        <dbReference type="ARBA" id="ARBA00023163"/>
    </source>
</evidence>